<accession>A0A0F7VP83</accession>
<dbReference type="InterPro" id="IPR026881">
    <property type="entry name" value="WYL_dom"/>
</dbReference>
<dbReference type="AlphaFoldDB" id="A0A0F7VP83"/>
<reference evidence="3" key="1">
    <citation type="submission" date="2015-02" db="EMBL/GenBank/DDBJ databases">
        <authorList>
            <person name="Gomez-Escribano P.J."/>
        </authorList>
    </citation>
    <scope>NUCLEOTIDE SEQUENCE [LARGE SCALE GENOMIC DNA]</scope>
    <source>
        <strain evidence="3">C34 (DSM 42122 / NRRL B-24963)</strain>
        <plasmid evidence="3">pSLE1</plasmid>
    </source>
</reference>
<dbReference type="RefSeq" id="WP_047121242.1">
    <property type="nucleotide sequence ID" value="NZ_LN831788.1"/>
</dbReference>
<proteinExistence type="predicted"/>
<dbReference type="Proteomes" id="UP000035016">
    <property type="component" value="Plasmid pSLE1"/>
</dbReference>
<dbReference type="PATRIC" id="fig|1437453.6.peg.7150"/>
<sequence length="133" mass="15164">MKHTNRQPLTKTLTDLYRAIDHQHAVTITYLKPGETEPTVRTIEAYDIRTTKNGHIEVRAMCRLRGESRRFLLDRIISYTCHRIAYVLERPEATTPAGHGIVVRSAAQLIARELGRDYLPTRPLVRSDTSLAA</sequence>
<gene>
    <name evidence="2" type="ORF">sle1_025</name>
</gene>
<dbReference type="EMBL" id="LN831788">
    <property type="protein sequence ID" value="CQR59192.1"/>
    <property type="molecule type" value="Genomic_DNA"/>
</dbReference>
<protein>
    <submittedName>
        <fullName evidence="2">Sle1_025 protein</fullName>
    </submittedName>
</protein>
<dbReference type="PROSITE" id="PS52050">
    <property type="entry name" value="WYL"/>
    <property type="match status" value="1"/>
</dbReference>
<geneLocation type="plasmid" evidence="2 3">
    <name>pSLE1</name>
</geneLocation>
<dbReference type="KEGG" id="sle:sle1_025"/>
<name>A0A0F7VP83_STRLW</name>
<evidence type="ECO:0000313" key="2">
    <source>
        <dbReference type="EMBL" id="CQR59192.1"/>
    </source>
</evidence>
<feature type="domain" description="WYL" evidence="1">
    <location>
        <begin position="12"/>
        <end position="79"/>
    </location>
</feature>
<evidence type="ECO:0000259" key="1">
    <source>
        <dbReference type="Pfam" id="PF13280"/>
    </source>
</evidence>
<organism evidence="2 3">
    <name type="scientific">Streptomyces leeuwenhoekii</name>
    <dbReference type="NCBI Taxonomy" id="1437453"/>
    <lineage>
        <taxon>Bacteria</taxon>
        <taxon>Bacillati</taxon>
        <taxon>Actinomycetota</taxon>
        <taxon>Actinomycetes</taxon>
        <taxon>Kitasatosporales</taxon>
        <taxon>Streptomycetaceae</taxon>
        <taxon>Streptomyces</taxon>
    </lineage>
</organism>
<keyword evidence="2" id="KW-0614">Plasmid</keyword>
<evidence type="ECO:0000313" key="3">
    <source>
        <dbReference type="Proteomes" id="UP000035016"/>
    </source>
</evidence>
<dbReference type="Pfam" id="PF13280">
    <property type="entry name" value="WYL"/>
    <property type="match status" value="1"/>
</dbReference>